<comment type="cofactor">
    <cofactor evidence="2">
        <name>Mn(2+)</name>
        <dbReference type="ChEBI" id="CHEBI:29035"/>
    </cofactor>
</comment>
<comment type="caution">
    <text evidence="15">The sequence shown here is derived from an EMBL/GenBank/DDBJ whole genome shotgun (WGS) entry which is preliminary data.</text>
</comment>
<keyword evidence="16" id="KW-1185">Reference proteome</keyword>
<evidence type="ECO:0000256" key="14">
    <source>
        <dbReference type="PIRSR" id="PIRSR001461-3"/>
    </source>
</evidence>
<feature type="active site" description="Proton donor" evidence="10 12">
    <location>
        <position position="174"/>
    </location>
</feature>
<comment type="function">
    <text evidence="10">Catalyzes the reversible epimerization of D-ribulose 5-phosphate to D-xylulose 5-phosphate.</text>
</comment>
<organism evidence="15 16">
    <name type="scientific">Schinkia azotoformans LMG 9581</name>
    <dbReference type="NCBI Taxonomy" id="1131731"/>
    <lineage>
        <taxon>Bacteria</taxon>
        <taxon>Bacillati</taxon>
        <taxon>Bacillota</taxon>
        <taxon>Bacilli</taxon>
        <taxon>Bacillales</taxon>
        <taxon>Bacillaceae</taxon>
        <taxon>Calidifontibacillus/Schinkia group</taxon>
        <taxon>Schinkia</taxon>
    </lineage>
</organism>
<dbReference type="PROSITE" id="PS01085">
    <property type="entry name" value="RIBUL_P_3_EPIMER_1"/>
    <property type="match status" value="1"/>
</dbReference>
<evidence type="ECO:0000256" key="7">
    <source>
        <dbReference type="ARBA" id="ARBA00013188"/>
    </source>
</evidence>
<dbReference type="InterPro" id="IPR000056">
    <property type="entry name" value="Ribul_P_3_epim-like"/>
</dbReference>
<comment type="cofactor">
    <cofactor evidence="4">
        <name>Zn(2+)</name>
        <dbReference type="ChEBI" id="CHEBI:29105"/>
    </cofactor>
</comment>
<feature type="binding site" evidence="10 13">
    <location>
        <position position="174"/>
    </location>
    <ligand>
        <name>a divalent metal cation</name>
        <dbReference type="ChEBI" id="CHEBI:60240"/>
    </ligand>
</feature>
<dbReference type="InterPro" id="IPR013785">
    <property type="entry name" value="Aldolase_TIM"/>
</dbReference>
<evidence type="ECO:0000256" key="5">
    <source>
        <dbReference type="ARBA" id="ARBA00001954"/>
    </source>
</evidence>
<dbReference type="GO" id="GO:0046872">
    <property type="term" value="F:metal ion binding"/>
    <property type="evidence" value="ECO:0007669"/>
    <property type="project" value="UniProtKB-UniRule"/>
</dbReference>
<dbReference type="Proteomes" id="UP000006315">
    <property type="component" value="Unassembled WGS sequence"/>
</dbReference>
<proteinExistence type="inferred from homology"/>
<dbReference type="GeneID" id="89469971"/>
<evidence type="ECO:0000313" key="15">
    <source>
        <dbReference type="EMBL" id="EKN63836.1"/>
    </source>
</evidence>
<comment type="similarity">
    <text evidence="6 10 11">Belongs to the ribulose-phosphate 3-epimerase family.</text>
</comment>
<dbReference type="AlphaFoldDB" id="K6DSS6"/>
<evidence type="ECO:0000256" key="4">
    <source>
        <dbReference type="ARBA" id="ARBA00001947"/>
    </source>
</evidence>
<dbReference type="InterPro" id="IPR026019">
    <property type="entry name" value="Ribul_P_3_epim"/>
</dbReference>
<dbReference type="Gene3D" id="3.20.20.70">
    <property type="entry name" value="Aldolase class I"/>
    <property type="match status" value="1"/>
</dbReference>
<comment type="cofactor">
    <cofactor evidence="5">
        <name>Fe(2+)</name>
        <dbReference type="ChEBI" id="CHEBI:29033"/>
    </cofactor>
</comment>
<feature type="binding site" evidence="10">
    <location>
        <begin position="174"/>
        <end position="176"/>
    </location>
    <ligand>
        <name>substrate</name>
    </ligand>
</feature>
<evidence type="ECO:0000256" key="8">
    <source>
        <dbReference type="ARBA" id="ARBA00022723"/>
    </source>
</evidence>
<feature type="binding site" evidence="10 14">
    <location>
        <begin position="141"/>
        <end position="144"/>
    </location>
    <ligand>
        <name>substrate</name>
    </ligand>
</feature>
<dbReference type="InterPro" id="IPR011060">
    <property type="entry name" value="RibuloseP-bd_barrel"/>
</dbReference>
<keyword evidence="13" id="KW-0464">Manganese</keyword>
<feature type="binding site" evidence="14">
    <location>
        <position position="176"/>
    </location>
    <ligand>
        <name>substrate</name>
    </ligand>
</feature>
<dbReference type="PATRIC" id="fig|1131731.3.peg.3256"/>
<dbReference type="PIRSF" id="PIRSF001461">
    <property type="entry name" value="RPE"/>
    <property type="match status" value="1"/>
</dbReference>
<feature type="binding site" evidence="10 14">
    <location>
        <begin position="196"/>
        <end position="197"/>
    </location>
    <ligand>
        <name>substrate</name>
    </ligand>
</feature>
<reference evidence="15 16" key="1">
    <citation type="journal article" date="2012" name="Front. Microbiol.">
        <title>Redundancy and modularity in membrane-associated dissimilatory nitrate reduction in Bacillus.</title>
        <authorList>
            <person name="Heylen K."/>
            <person name="Keltjens J."/>
        </authorList>
    </citation>
    <scope>NUCLEOTIDE SEQUENCE [LARGE SCALE GENOMIC DNA]</scope>
    <source>
        <strain evidence="15 16">LMG 9581</strain>
    </source>
</reference>
<accession>K6DSS6</accession>
<evidence type="ECO:0000256" key="2">
    <source>
        <dbReference type="ARBA" id="ARBA00001936"/>
    </source>
</evidence>
<evidence type="ECO:0000256" key="12">
    <source>
        <dbReference type="PIRSR" id="PIRSR001461-1"/>
    </source>
</evidence>
<dbReference type="GO" id="GO:0019323">
    <property type="term" value="P:pentose catabolic process"/>
    <property type="evidence" value="ECO:0007669"/>
    <property type="project" value="UniProtKB-UniRule"/>
</dbReference>
<keyword evidence="13" id="KW-0170">Cobalt</keyword>
<dbReference type="EMBL" id="AJLR01000126">
    <property type="protein sequence ID" value="EKN63836.1"/>
    <property type="molecule type" value="Genomic_DNA"/>
</dbReference>
<comment type="cofactor">
    <cofactor evidence="10 13">
        <name>a divalent metal cation</name>
        <dbReference type="ChEBI" id="CHEBI:60240"/>
    </cofactor>
    <text evidence="10 13">Binds 1 divalent metal cation per subunit.</text>
</comment>
<feature type="binding site" evidence="10 13">
    <location>
        <position position="65"/>
    </location>
    <ligand>
        <name>a divalent metal cation</name>
        <dbReference type="ChEBI" id="CHEBI:60240"/>
    </ligand>
</feature>
<keyword evidence="10 11" id="KW-0119">Carbohydrate metabolism</keyword>
<sequence length="214" mass="23175">MIKIAPSILSADFAKLGEEIKDVENGGADYIHVDVMDGHFVPNITIGPLIVNAIRPTTKLPLDVHLMIENPDLYIPEFAKAGADIITVHVEACKHLHRTLHLIKDNGVKAGVVLNPATPVNMIEHILDDIDMVLFMTVNPGFGGQKFIHSVLPKIKTVADMIHERGLDIEIEVDGGVNSETAKLCIEAGANVLVAGSAVFNKEDRKKAIEAIRG</sequence>
<evidence type="ECO:0000256" key="3">
    <source>
        <dbReference type="ARBA" id="ARBA00001941"/>
    </source>
</evidence>
<comment type="cofactor">
    <cofactor evidence="3">
        <name>Co(2+)</name>
        <dbReference type="ChEBI" id="CHEBI:48828"/>
    </cofactor>
</comment>
<evidence type="ECO:0000313" key="16">
    <source>
        <dbReference type="Proteomes" id="UP000006315"/>
    </source>
</evidence>
<dbReference type="FunFam" id="3.20.20.70:FF:000004">
    <property type="entry name" value="Ribulose-phosphate 3-epimerase"/>
    <property type="match status" value="1"/>
</dbReference>
<dbReference type="NCBIfam" id="NF004076">
    <property type="entry name" value="PRK05581.1-4"/>
    <property type="match status" value="1"/>
</dbReference>
<feature type="binding site" evidence="10 14">
    <location>
        <position position="65"/>
    </location>
    <ligand>
        <name>substrate</name>
    </ligand>
</feature>
<feature type="binding site" evidence="10 14">
    <location>
        <position position="7"/>
    </location>
    <ligand>
        <name>substrate</name>
    </ligand>
</feature>
<name>K6DSS6_SCHAZ</name>
<dbReference type="Pfam" id="PF00834">
    <property type="entry name" value="Ribul_P_3_epim"/>
    <property type="match status" value="1"/>
</dbReference>
<dbReference type="GO" id="GO:0005737">
    <property type="term" value="C:cytoplasm"/>
    <property type="evidence" value="ECO:0007669"/>
    <property type="project" value="UniProtKB-ARBA"/>
</dbReference>
<protein>
    <recommendedName>
        <fullName evidence="7 10">Ribulose-phosphate 3-epimerase</fullName>
        <ecNumber evidence="7 10">5.1.3.1</ecNumber>
    </recommendedName>
</protein>
<keyword evidence="8 10" id="KW-0479">Metal-binding</keyword>
<keyword evidence="13" id="KW-0862">Zinc</keyword>
<dbReference type="GO" id="GO:0004750">
    <property type="term" value="F:D-ribulose-phosphate 3-epimerase activity"/>
    <property type="evidence" value="ECO:0007669"/>
    <property type="project" value="UniProtKB-UniRule"/>
</dbReference>
<dbReference type="SUPFAM" id="SSF51366">
    <property type="entry name" value="Ribulose-phoshate binding barrel"/>
    <property type="match status" value="1"/>
</dbReference>
<evidence type="ECO:0000256" key="11">
    <source>
        <dbReference type="PIRNR" id="PIRNR001461"/>
    </source>
</evidence>
<evidence type="ECO:0000256" key="9">
    <source>
        <dbReference type="ARBA" id="ARBA00023235"/>
    </source>
</evidence>
<evidence type="ECO:0000256" key="13">
    <source>
        <dbReference type="PIRSR" id="PIRSR001461-2"/>
    </source>
</evidence>
<dbReference type="NCBIfam" id="TIGR01163">
    <property type="entry name" value="rpe"/>
    <property type="match status" value="1"/>
</dbReference>
<comment type="catalytic activity">
    <reaction evidence="1 10 11">
        <text>D-ribulose 5-phosphate = D-xylulose 5-phosphate</text>
        <dbReference type="Rhea" id="RHEA:13677"/>
        <dbReference type="ChEBI" id="CHEBI:57737"/>
        <dbReference type="ChEBI" id="CHEBI:58121"/>
        <dbReference type="EC" id="5.1.3.1"/>
    </reaction>
</comment>
<dbReference type="STRING" id="1131731.BAZO_15904"/>
<dbReference type="RefSeq" id="WP_003332623.1">
    <property type="nucleotide sequence ID" value="NZ_AJLR01000126.1"/>
</dbReference>
<dbReference type="GO" id="GO:0006098">
    <property type="term" value="P:pentose-phosphate shunt"/>
    <property type="evidence" value="ECO:0007669"/>
    <property type="project" value="UniProtKB-UniRule"/>
</dbReference>
<dbReference type="EC" id="5.1.3.1" evidence="7 10"/>
<dbReference type="HAMAP" id="MF_02227">
    <property type="entry name" value="RPE"/>
    <property type="match status" value="1"/>
</dbReference>
<dbReference type="CDD" id="cd00429">
    <property type="entry name" value="RPE"/>
    <property type="match status" value="1"/>
</dbReference>
<keyword evidence="9 10" id="KW-0413">Isomerase</keyword>
<evidence type="ECO:0000256" key="6">
    <source>
        <dbReference type="ARBA" id="ARBA00009541"/>
    </source>
</evidence>
<feature type="binding site" evidence="10 13">
    <location>
        <position position="32"/>
    </location>
    <ligand>
        <name>a divalent metal cation</name>
        <dbReference type="ChEBI" id="CHEBI:60240"/>
    </ligand>
</feature>
<gene>
    <name evidence="10" type="primary">rpe</name>
    <name evidence="15" type="ORF">BAZO_15904</name>
</gene>
<dbReference type="PANTHER" id="PTHR11749">
    <property type="entry name" value="RIBULOSE-5-PHOSPHATE-3-EPIMERASE"/>
    <property type="match status" value="1"/>
</dbReference>
<evidence type="ECO:0000256" key="10">
    <source>
        <dbReference type="HAMAP-Rule" id="MF_02227"/>
    </source>
</evidence>
<feature type="binding site" evidence="10 13">
    <location>
        <position position="34"/>
    </location>
    <ligand>
        <name>a divalent metal cation</name>
        <dbReference type="ChEBI" id="CHEBI:60240"/>
    </ligand>
</feature>
<feature type="active site" description="Proton acceptor" evidence="10 12">
    <location>
        <position position="34"/>
    </location>
</feature>
<evidence type="ECO:0000256" key="1">
    <source>
        <dbReference type="ARBA" id="ARBA00001782"/>
    </source>
</evidence>
<comment type="pathway">
    <text evidence="10">Carbohydrate degradation.</text>
</comment>